<evidence type="ECO:0000313" key="3">
    <source>
        <dbReference type="Proteomes" id="UP001153636"/>
    </source>
</evidence>
<accession>A0A9P0GG88</accession>
<dbReference type="EMBL" id="OV651820">
    <property type="protein sequence ID" value="CAH1114800.1"/>
    <property type="molecule type" value="Genomic_DNA"/>
</dbReference>
<evidence type="ECO:0000313" key="2">
    <source>
        <dbReference type="EMBL" id="CAH1114800.1"/>
    </source>
</evidence>
<dbReference type="AlphaFoldDB" id="A0A9P0GG88"/>
<evidence type="ECO:0000256" key="1">
    <source>
        <dbReference type="SAM" id="MobiDB-lite"/>
    </source>
</evidence>
<feature type="region of interest" description="Disordered" evidence="1">
    <location>
        <begin position="72"/>
        <end position="95"/>
    </location>
</feature>
<proteinExistence type="predicted"/>
<evidence type="ECO:0008006" key="4">
    <source>
        <dbReference type="Google" id="ProtNLM"/>
    </source>
</evidence>
<gene>
    <name evidence="2" type="ORF">PSYICH_LOCUS14512</name>
</gene>
<dbReference type="OrthoDB" id="7550614at2759"/>
<sequence length="160" mass="18383">MSRKVQYQCAYCKFFINSYCEDYMDHIGFSEKLKNLPTNKNYAIVLSGQHNNVLELAQCSISIQLSKTHLLSSSSTPDLLSPTSSTGRETERKREVNPLINETKIEIQKQILKSLHENTTKKPDGIYGSLMLLEEGLRRLPQRNQAKMQIKFLQMLADEE</sequence>
<dbReference type="Proteomes" id="UP001153636">
    <property type="component" value="Chromosome 8"/>
</dbReference>
<keyword evidence="3" id="KW-1185">Reference proteome</keyword>
<reference evidence="2" key="1">
    <citation type="submission" date="2022-01" db="EMBL/GenBank/DDBJ databases">
        <authorList>
            <person name="King R."/>
        </authorList>
    </citation>
    <scope>NUCLEOTIDE SEQUENCE</scope>
</reference>
<protein>
    <recommendedName>
        <fullName evidence="4">BESS domain-containing protein</fullName>
    </recommendedName>
</protein>
<organism evidence="2 3">
    <name type="scientific">Psylliodes chrysocephalus</name>
    <dbReference type="NCBI Taxonomy" id="3402493"/>
    <lineage>
        <taxon>Eukaryota</taxon>
        <taxon>Metazoa</taxon>
        <taxon>Ecdysozoa</taxon>
        <taxon>Arthropoda</taxon>
        <taxon>Hexapoda</taxon>
        <taxon>Insecta</taxon>
        <taxon>Pterygota</taxon>
        <taxon>Neoptera</taxon>
        <taxon>Endopterygota</taxon>
        <taxon>Coleoptera</taxon>
        <taxon>Polyphaga</taxon>
        <taxon>Cucujiformia</taxon>
        <taxon>Chrysomeloidea</taxon>
        <taxon>Chrysomelidae</taxon>
        <taxon>Galerucinae</taxon>
        <taxon>Alticini</taxon>
        <taxon>Psylliodes</taxon>
    </lineage>
</organism>
<feature type="compositionally biased region" description="Low complexity" evidence="1">
    <location>
        <begin position="72"/>
        <end position="86"/>
    </location>
</feature>
<name>A0A9P0GG88_9CUCU</name>